<dbReference type="RefSeq" id="WP_265212207.1">
    <property type="nucleotide sequence ID" value="NZ_JBGMEF010000001.1"/>
</dbReference>
<feature type="domain" description="HTH cro/C1-type" evidence="1">
    <location>
        <begin position="11"/>
        <end position="66"/>
    </location>
</feature>
<dbReference type="Pfam" id="PF01381">
    <property type="entry name" value="HTH_3"/>
    <property type="match status" value="1"/>
</dbReference>
<keyword evidence="3" id="KW-1185">Reference proteome</keyword>
<dbReference type="EMBL" id="JBGMEF010000001">
    <property type="protein sequence ID" value="MFO3666178.1"/>
    <property type="molecule type" value="Genomic_DNA"/>
</dbReference>
<reference evidence="2 3" key="1">
    <citation type="journal article" date="2025" name="Anaerobe">
        <title>Description of Anaerococcus kampingiae sp. nov., Anaerococcus groningensis sp. nov., Anaerococcus martiniensis sp. nov., and Anaerococcus cruorum sp. nov., isolated from human clinical specimens.</title>
        <authorList>
            <person name="Boiten K.E."/>
            <person name="Meijer J."/>
            <person name="van Wezel E.M."/>
            <person name="Veloo A.C.M."/>
        </authorList>
    </citation>
    <scope>NUCLEOTIDE SEQUENCE [LARGE SCALE GENOMIC DNA]</scope>
    <source>
        <strain evidence="2 3">ENR0874</strain>
    </source>
</reference>
<accession>A0ABW9MBC9</accession>
<proteinExistence type="predicted"/>
<protein>
    <submittedName>
        <fullName evidence="2">Helix-turn-helix domain-containing protein</fullName>
    </submittedName>
</protein>
<name>A0ABW9MBC9_9FIRM</name>
<evidence type="ECO:0000313" key="3">
    <source>
        <dbReference type="Proteomes" id="UP001637994"/>
    </source>
</evidence>
<organism evidence="2 3">
    <name type="scientific">Anaerococcus kampingae</name>
    <dbReference type="NCBI Taxonomy" id="3115614"/>
    <lineage>
        <taxon>Bacteria</taxon>
        <taxon>Bacillati</taxon>
        <taxon>Bacillota</taxon>
        <taxon>Tissierellia</taxon>
        <taxon>Tissierellales</taxon>
        <taxon>Peptoniphilaceae</taxon>
        <taxon>Anaerococcus</taxon>
    </lineage>
</organism>
<dbReference type="CDD" id="cd00093">
    <property type="entry name" value="HTH_XRE"/>
    <property type="match status" value="1"/>
</dbReference>
<gene>
    <name evidence="2" type="ORF">ACCQ42_00055</name>
</gene>
<dbReference type="SMART" id="SM00530">
    <property type="entry name" value="HTH_XRE"/>
    <property type="match status" value="1"/>
</dbReference>
<sequence length="295" mass="34909">MTKNQDFGKLLKDIRIGKRLRQEDVEYLTGISVRSLSRLENGNIKSLGADSLILLSQAYEEDLLDIYYKNHFETDYLYEEILNKLGVASIFIERNEAEILSKKLSTVENDNKLMMGKEKNIKLLRLFMDRVLNKEFDKFDFKERYEEITSTIYNNSNIIDRKYSTIEMRILVNICNDFKEYKSFNNYEILEKISKDCNNHTVKMLIFNSIINRLYVDFRSKEALSLINIAINEASLKKDVEALSLFYYDKFICEYDLGYNTYEESINLAKWSAKLSGFERLNEMIEFKSYNLMLD</sequence>
<comment type="caution">
    <text evidence="2">The sequence shown here is derived from an EMBL/GenBank/DDBJ whole genome shotgun (WGS) entry which is preliminary data.</text>
</comment>
<dbReference type="PROSITE" id="PS50943">
    <property type="entry name" value="HTH_CROC1"/>
    <property type="match status" value="1"/>
</dbReference>
<evidence type="ECO:0000259" key="1">
    <source>
        <dbReference type="PROSITE" id="PS50943"/>
    </source>
</evidence>
<dbReference type="SUPFAM" id="SSF47413">
    <property type="entry name" value="lambda repressor-like DNA-binding domains"/>
    <property type="match status" value="1"/>
</dbReference>
<evidence type="ECO:0000313" key="2">
    <source>
        <dbReference type="EMBL" id="MFO3666178.1"/>
    </source>
</evidence>
<dbReference type="Gene3D" id="1.10.260.40">
    <property type="entry name" value="lambda repressor-like DNA-binding domains"/>
    <property type="match status" value="1"/>
</dbReference>
<dbReference type="Proteomes" id="UP001637994">
    <property type="component" value="Unassembled WGS sequence"/>
</dbReference>
<dbReference type="InterPro" id="IPR001387">
    <property type="entry name" value="Cro/C1-type_HTH"/>
</dbReference>
<dbReference type="InterPro" id="IPR010982">
    <property type="entry name" value="Lambda_DNA-bd_dom_sf"/>
</dbReference>